<sequence length="343" mass="39830">MDKIRDIAINEAVLHVLDNNSDEPILNNYMMELNEEVYRFILSHLERVLKDDSLKYAFFKSKNGTVKEFSQEYLNGRIDLNAASKEIVSSLFEIMKVNSNISSCDLLVVSFSTEYGPMLGILKIDYIKQYTHKIEFVDDSVGVFITRIATGLPDKKKVQKAAFIKPIRNGQDYDLLVLDKGTVKESEEYGANYFVENFLGCNIINNDRDKTRAFMDLVELWTRSNLKGEALRAEKIRTSVKEILRDNDEIDIYELTEDLFTPYEPEAKKAFIAYMQEYDLEKFEIDKEYLEKKLSKVKIKVSSDIDLNITEEAYKDINKFEIRDNGDGSIHMIIKNIENYVEK</sequence>
<dbReference type="Proteomes" id="UP001623591">
    <property type="component" value="Unassembled WGS sequence"/>
</dbReference>
<comment type="caution">
    <text evidence="1">The sequence shown here is derived from an EMBL/GenBank/DDBJ whole genome shotgun (WGS) entry which is preliminary data.</text>
</comment>
<gene>
    <name evidence="1" type="ORF">ACJDUG_00755</name>
</gene>
<evidence type="ECO:0000313" key="1">
    <source>
        <dbReference type="EMBL" id="MFL0245504.1"/>
    </source>
</evidence>
<keyword evidence="2" id="KW-1185">Reference proteome</keyword>
<organism evidence="1 2">
    <name type="scientific">Candidatus Clostridium stratigraminis</name>
    <dbReference type="NCBI Taxonomy" id="3381661"/>
    <lineage>
        <taxon>Bacteria</taxon>
        <taxon>Bacillati</taxon>
        <taxon>Bacillota</taxon>
        <taxon>Clostridia</taxon>
        <taxon>Eubacteriales</taxon>
        <taxon>Clostridiaceae</taxon>
        <taxon>Clostridium</taxon>
    </lineage>
</organism>
<dbReference type="RefSeq" id="WP_406767964.1">
    <property type="nucleotide sequence ID" value="NZ_JBJHZZ010000001.1"/>
</dbReference>
<reference evidence="1 2" key="1">
    <citation type="submission" date="2024-11" db="EMBL/GenBank/DDBJ databases">
        <authorList>
            <person name="Heng Y.C."/>
            <person name="Lim A.C.H."/>
            <person name="Lee J.K.Y."/>
            <person name="Kittelmann S."/>
        </authorList>
    </citation>
    <scope>NUCLEOTIDE SEQUENCE [LARGE SCALE GENOMIC DNA]</scope>
    <source>
        <strain evidence="1 2">WILCCON 0185</strain>
    </source>
</reference>
<dbReference type="Pfam" id="PF04245">
    <property type="entry name" value="NA37"/>
    <property type="match status" value="1"/>
</dbReference>
<dbReference type="EMBL" id="JBJHZZ010000001">
    <property type="protein sequence ID" value="MFL0245504.1"/>
    <property type="molecule type" value="Genomic_DNA"/>
</dbReference>
<name>A0ABW8T313_9CLOT</name>
<evidence type="ECO:0000313" key="2">
    <source>
        <dbReference type="Proteomes" id="UP001623591"/>
    </source>
</evidence>
<dbReference type="InterPro" id="IPR007358">
    <property type="entry name" value="Nucleoid_associated_NdpA"/>
</dbReference>
<proteinExistence type="predicted"/>
<protein>
    <submittedName>
        <fullName evidence="1">Nucleoid-associated protein</fullName>
    </submittedName>
</protein>
<accession>A0ABW8T313</accession>